<evidence type="ECO:0000256" key="1">
    <source>
        <dbReference type="SAM" id="MobiDB-lite"/>
    </source>
</evidence>
<dbReference type="EMBL" id="QGKY02001925">
    <property type="protein sequence ID" value="KAF2548580.1"/>
    <property type="molecule type" value="Genomic_DNA"/>
</dbReference>
<dbReference type="Proteomes" id="UP000266723">
    <property type="component" value="Unassembled WGS sequence"/>
</dbReference>
<evidence type="ECO:0000313" key="3">
    <source>
        <dbReference type="EMBL" id="KAF2548580.1"/>
    </source>
</evidence>
<reference evidence="3" key="1">
    <citation type="submission" date="2019-12" db="EMBL/GenBank/DDBJ databases">
        <title>Genome sequencing and annotation of Brassica cretica.</title>
        <authorList>
            <person name="Studholme D.J."/>
            <person name="Sarris P.F."/>
        </authorList>
    </citation>
    <scope>NUCLEOTIDE SEQUENCE</scope>
    <source>
        <strain evidence="3">PFS-102/07</strain>
        <tissue evidence="3">Leaf</tissue>
    </source>
</reference>
<evidence type="ECO:0000313" key="4">
    <source>
        <dbReference type="EMBL" id="KAF3606597.1"/>
    </source>
</evidence>
<feature type="region of interest" description="Disordered" evidence="1">
    <location>
        <begin position="16"/>
        <end position="38"/>
    </location>
</feature>
<protein>
    <submittedName>
        <fullName evidence="3">Uncharacterized protein</fullName>
    </submittedName>
</protein>
<reference evidence="4 5" key="3">
    <citation type="journal article" date="2020" name="BMC Genomics">
        <title>Intraspecific diversification of the crop wild relative Brassica cretica Lam. using demographic model selection.</title>
        <authorList>
            <person name="Kioukis A."/>
            <person name="Michalopoulou V.A."/>
            <person name="Briers L."/>
            <person name="Pirintsos S."/>
            <person name="Studholme D.J."/>
            <person name="Pavlidis P."/>
            <person name="Sarris P.F."/>
        </authorList>
    </citation>
    <scope>NUCLEOTIDE SEQUENCE [LARGE SCALE GENOMIC DNA]</scope>
    <source>
        <strain evidence="5">cv. PFS-1207/04</strain>
        <strain evidence="4">PFS-1207/04</strain>
    </source>
</reference>
<gene>
    <name evidence="4" type="ORF">DY000_02050085</name>
    <name evidence="3" type="ORF">F2Q70_00023082</name>
</gene>
<dbReference type="EMBL" id="QGKV02000297">
    <property type="protein sequence ID" value="KAF3606597.1"/>
    <property type="molecule type" value="Genomic_DNA"/>
</dbReference>
<dbReference type="AlphaFoldDB" id="A0A8S9GU00"/>
<reference evidence="4" key="2">
    <citation type="submission" date="2019-12" db="EMBL/GenBank/DDBJ databases">
        <authorList>
            <person name="Studholme D.J."/>
            <person name="Sarris P."/>
        </authorList>
    </citation>
    <scope>NUCLEOTIDE SEQUENCE</scope>
    <source>
        <strain evidence="4">PFS-1207/04</strain>
        <tissue evidence="4">Leaf</tissue>
    </source>
</reference>
<keyword evidence="2" id="KW-0732">Signal</keyword>
<comment type="caution">
    <text evidence="3">The sequence shown here is derived from an EMBL/GenBank/DDBJ whole genome shotgun (WGS) entry which is preliminary data.</text>
</comment>
<feature type="chain" id="PRO_5035731627" evidence="2">
    <location>
        <begin position="20"/>
        <end position="68"/>
    </location>
</feature>
<organism evidence="3">
    <name type="scientific">Brassica cretica</name>
    <name type="common">Mustard</name>
    <dbReference type="NCBI Taxonomy" id="69181"/>
    <lineage>
        <taxon>Eukaryota</taxon>
        <taxon>Viridiplantae</taxon>
        <taxon>Streptophyta</taxon>
        <taxon>Embryophyta</taxon>
        <taxon>Tracheophyta</taxon>
        <taxon>Spermatophyta</taxon>
        <taxon>Magnoliopsida</taxon>
        <taxon>eudicotyledons</taxon>
        <taxon>Gunneridae</taxon>
        <taxon>Pentapetalae</taxon>
        <taxon>rosids</taxon>
        <taxon>malvids</taxon>
        <taxon>Brassicales</taxon>
        <taxon>Brassicaceae</taxon>
        <taxon>Brassiceae</taxon>
        <taxon>Brassica</taxon>
    </lineage>
</organism>
<evidence type="ECO:0000313" key="5">
    <source>
        <dbReference type="Proteomes" id="UP000266723"/>
    </source>
</evidence>
<accession>A0A8S9GU00</accession>
<name>A0A8S9GU00_BRACR</name>
<sequence length="68" mass="7022">MREVLLGVLGLLIFPKPNGDGPPITGQAEGGQDEGSACGRGAPPCLSELCLSRLGVSNEERNRSNSSL</sequence>
<feature type="signal peptide" evidence="2">
    <location>
        <begin position="1"/>
        <end position="19"/>
    </location>
</feature>
<proteinExistence type="predicted"/>
<keyword evidence="5" id="KW-1185">Reference proteome</keyword>
<evidence type="ECO:0000256" key="2">
    <source>
        <dbReference type="SAM" id="SignalP"/>
    </source>
</evidence>